<feature type="region of interest" description="Disordered" evidence="1">
    <location>
        <begin position="262"/>
        <end position="282"/>
    </location>
</feature>
<dbReference type="GO" id="GO:0016853">
    <property type="term" value="F:isomerase activity"/>
    <property type="evidence" value="ECO:0007669"/>
    <property type="project" value="UniProtKB-KW"/>
</dbReference>
<proteinExistence type="predicted"/>
<feature type="compositionally biased region" description="Low complexity" evidence="1">
    <location>
        <begin position="445"/>
        <end position="454"/>
    </location>
</feature>
<dbReference type="Pfam" id="PF24625">
    <property type="entry name" value="DUF7626"/>
    <property type="match status" value="1"/>
</dbReference>
<feature type="compositionally biased region" description="Basic and acidic residues" evidence="1">
    <location>
        <begin position="399"/>
        <end position="423"/>
    </location>
</feature>
<dbReference type="OrthoDB" id="5321209at2759"/>
<comment type="caution">
    <text evidence="3">The sequence shown here is derived from an EMBL/GenBank/DDBJ whole genome shotgun (WGS) entry which is preliminary data.</text>
</comment>
<evidence type="ECO:0000256" key="1">
    <source>
        <dbReference type="SAM" id="MobiDB-lite"/>
    </source>
</evidence>
<dbReference type="Gene3D" id="1.10.720.30">
    <property type="entry name" value="SAP domain"/>
    <property type="match status" value="1"/>
</dbReference>
<dbReference type="PROSITE" id="PS50800">
    <property type="entry name" value="SAP"/>
    <property type="match status" value="1"/>
</dbReference>
<feature type="region of interest" description="Disordered" evidence="1">
    <location>
        <begin position="310"/>
        <end position="368"/>
    </location>
</feature>
<dbReference type="InterPro" id="IPR003034">
    <property type="entry name" value="SAP_dom"/>
</dbReference>
<dbReference type="AlphaFoldDB" id="A0A2P8A5X7"/>
<protein>
    <submittedName>
        <fullName evidence="3">Peptidyl-prolyl cis-trans isomerase-like 2</fullName>
    </submittedName>
</protein>
<evidence type="ECO:0000259" key="2">
    <source>
        <dbReference type="PROSITE" id="PS50800"/>
    </source>
</evidence>
<keyword evidence="3" id="KW-0413">Isomerase</keyword>
<gene>
    <name evidence="3" type="ORF">B9Z65_4747</name>
</gene>
<dbReference type="Proteomes" id="UP000243723">
    <property type="component" value="Unassembled WGS sequence"/>
</dbReference>
<dbReference type="InterPro" id="IPR036361">
    <property type="entry name" value="SAP_dom_sf"/>
</dbReference>
<evidence type="ECO:0000313" key="3">
    <source>
        <dbReference type="EMBL" id="PSK55869.1"/>
    </source>
</evidence>
<feature type="region of interest" description="Disordered" evidence="1">
    <location>
        <begin position="606"/>
        <end position="690"/>
    </location>
</feature>
<keyword evidence="4" id="KW-1185">Reference proteome</keyword>
<feature type="compositionally biased region" description="Basic and acidic residues" evidence="1">
    <location>
        <begin position="680"/>
        <end position="690"/>
    </location>
</feature>
<name>A0A2P8A5X7_9PEZI</name>
<dbReference type="Pfam" id="PF02037">
    <property type="entry name" value="SAP"/>
    <property type="match status" value="1"/>
</dbReference>
<feature type="region of interest" description="Disordered" evidence="1">
    <location>
        <begin position="1"/>
        <end position="38"/>
    </location>
</feature>
<reference evidence="3 4" key="1">
    <citation type="submission" date="2017-05" db="EMBL/GenBank/DDBJ databases">
        <title>Draft genome sequence of Elsinoe australis.</title>
        <authorList>
            <person name="Cheng Q."/>
        </authorList>
    </citation>
    <scope>NUCLEOTIDE SEQUENCE [LARGE SCALE GENOMIC DNA]</scope>
    <source>
        <strain evidence="3 4">NL1</strain>
    </source>
</reference>
<feature type="domain" description="SAP" evidence="2">
    <location>
        <begin position="504"/>
        <end position="538"/>
    </location>
</feature>
<feature type="compositionally biased region" description="Basic and acidic residues" evidence="1">
    <location>
        <begin position="606"/>
        <end position="632"/>
    </location>
</feature>
<dbReference type="EMBL" id="NHZQ01000066">
    <property type="protein sequence ID" value="PSK55869.1"/>
    <property type="molecule type" value="Genomic_DNA"/>
</dbReference>
<organism evidence="3 4">
    <name type="scientific">Elsinoe australis</name>
    <dbReference type="NCBI Taxonomy" id="40998"/>
    <lineage>
        <taxon>Eukaryota</taxon>
        <taxon>Fungi</taxon>
        <taxon>Dikarya</taxon>
        <taxon>Ascomycota</taxon>
        <taxon>Pezizomycotina</taxon>
        <taxon>Dothideomycetes</taxon>
        <taxon>Dothideomycetidae</taxon>
        <taxon>Myriangiales</taxon>
        <taxon>Elsinoaceae</taxon>
        <taxon>Elsinoe</taxon>
    </lineage>
</organism>
<dbReference type="SMART" id="SM00513">
    <property type="entry name" value="SAP"/>
    <property type="match status" value="1"/>
</dbReference>
<feature type="region of interest" description="Disordered" evidence="1">
    <location>
        <begin position="565"/>
        <end position="589"/>
    </location>
</feature>
<evidence type="ECO:0000313" key="4">
    <source>
        <dbReference type="Proteomes" id="UP000243723"/>
    </source>
</evidence>
<accession>A0A2P8A5X7</accession>
<dbReference type="SUPFAM" id="SSF68906">
    <property type="entry name" value="SAP domain"/>
    <property type="match status" value="1"/>
</dbReference>
<feature type="region of interest" description="Disordered" evidence="1">
    <location>
        <begin position="385"/>
        <end position="466"/>
    </location>
</feature>
<sequence length="690" mass="78238">MRRLFPLEYDITPTNRDPSATEMEDEPRSASIEQSSMRREITAELSADDLLILKMKRQGASSQDIVKRLTKKGFKVIQPNSVRPRYERICKKIQDCNDELLDEDLTDWHDGEDDILRQAHARADKQIAAEIHALREQLFTYTSQELNNLADRPRFSAKACQDRLEALSNGTARQPPELDEDPEARARDITRRKAEYFANKKTEAERLAKEAEHIKNNTPAALAKAAKKAAAEQKRVEAAAKKAAVQAEKDERDRAQEVIRQRREKVKQDHRAEERAKFSESVHDRKVLRILQKNYEDKILDDEAMEAQMRAAERRRAIQPTFSGTMRPPSRPALTYEDDREGSHAADSPYDDARGIQDNSSTYDEGASYQDDAAHDAAYHRSQFADPNTPAAHRTSFSHAEHSPAEAMRSDSRQPTPHDHQYDRGPTLSQPHYYNSPLHRPSPAPTTTALPSRPQIHLTDDPSLDPREIMAKPELMNLVIERGMSKNREKETKGLLARRLRESDRAASASELHRWLKRRGLSIRGNKAELIWRLQEYDARTSRSWRPKHMAILKKSRDAIKGGFGRERTQTVGGGVQLPRPGRYEEMQGGGVRIGGMVEEGVRESVEGGYGRRESFDDDRMGVDQDYGRDGDFGVSGYAGGEDGRGEEDESRYAGREEDDDLFVGAEEGNRGQLDTSYGADKELQGFRVP</sequence>
<dbReference type="InterPro" id="IPR056043">
    <property type="entry name" value="DUF7626"/>
</dbReference>